<feature type="region of interest" description="Disordered" evidence="1">
    <location>
        <begin position="1"/>
        <end position="38"/>
    </location>
</feature>
<dbReference type="Proteomes" id="UP000194154">
    <property type="component" value="Chromosome"/>
</dbReference>
<gene>
    <name evidence="2" type="primary">dnaK_1</name>
    <name evidence="2" type="ORF">MCCS_15220</name>
</gene>
<proteinExistence type="predicted"/>
<evidence type="ECO:0000256" key="1">
    <source>
        <dbReference type="SAM" id="MobiDB-lite"/>
    </source>
</evidence>
<reference evidence="2 3" key="1">
    <citation type="journal article" date="2017" name="Int. J. Syst. Evol. Microbiol.">
        <title>Macrococcus canis sp. nov., a skin bacterium associated with infections in dogs.</title>
        <authorList>
            <person name="Gobeli Brawand S."/>
            <person name="Cotting K."/>
            <person name="Gomez-Sanz E."/>
            <person name="Collaud A."/>
            <person name="Thomann A."/>
            <person name="Brodard I."/>
            <person name="Rodriguez-Campos S."/>
            <person name="Strauss C."/>
            <person name="Perreten V."/>
        </authorList>
    </citation>
    <scope>NUCLEOTIDE SEQUENCE [LARGE SCALE GENOMIC DNA]</scope>
    <source>
        <strain evidence="2 3">KM45013</strain>
    </source>
</reference>
<evidence type="ECO:0000313" key="2">
    <source>
        <dbReference type="EMBL" id="ARQ07163.1"/>
    </source>
</evidence>
<keyword evidence="3" id="KW-1185">Reference proteome</keyword>
<feature type="compositionally biased region" description="Low complexity" evidence="1">
    <location>
        <begin position="1"/>
        <end position="17"/>
    </location>
</feature>
<feature type="compositionally biased region" description="Acidic residues" evidence="1">
    <location>
        <begin position="20"/>
        <end position="29"/>
    </location>
</feature>
<dbReference type="STRING" id="1855823.MCCS_15220"/>
<dbReference type="EMBL" id="CP021059">
    <property type="protein sequence ID" value="ARQ07163.1"/>
    <property type="molecule type" value="Genomic_DNA"/>
</dbReference>
<dbReference type="KEGG" id="mcak:MCCS_15220"/>
<protein>
    <submittedName>
        <fullName evidence="2">Chaperone protein DnaK</fullName>
    </submittedName>
</protein>
<evidence type="ECO:0000313" key="3">
    <source>
        <dbReference type="Proteomes" id="UP000194154"/>
    </source>
</evidence>
<organism evidence="2 3">
    <name type="scientific">Macrococcoides canis</name>
    <dbReference type="NCBI Taxonomy" id="1855823"/>
    <lineage>
        <taxon>Bacteria</taxon>
        <taxon>Bacillati</taxon>
        <taxon>Bacillota</taxon>
        <taxon>Bacilli</taxon>
        <taxon>Bacillales</taxon>
        <taxon>Staphylococcaceae</taxon>
        <taxon>Macrococcoides</taxon>
    </lineage>
</organism>
<dbReference type="AlphaFoldDB" id="A0A1W7AC30"/>
<name>A0A1W7AC30_9STAP</name>
<accession>A0A1W7AC30</accession>
<sequence>MKLYEQMAQAQQGAEGATSQDDDVVDAEFTEVKDDDNK</sequence>